<dbReference type="Proteomes" id="UP000001514">
    <property type="component" value="Unassembled WGS sequence"/>
</dbReference>
<dbReference type="EMBL" id="GL377570">
    <property type="protein sequence ID" value="EFJ34099.1"/>
    <property type="molecule type" value="Genomic_DNA"/>
</dbReference>
<dbReference type="KEGG" id="smo:SELMODRAFT_270489"/>
<dbReference type="EC" id="2.7.4.14" evidence="9"/>
<feature type="binding site" evidence="9">
    <location>
        <position position="193"/>
    </location>
    <ligand>
        <name>ATP</name>
        <dbReference type="ChEBI" id="CHEBI:30616"/>
    </ligand>
</feature>
<dbReference type="HAMAP" id="MF_00235">
    <property type="entry name" value="Adenylate_kinase_Adk"/>
    <property type="match status" value="1"/>
</dbReference>
<evidence type="ECO:0000313" key="10">
    <source>
        <dbReference type="EMBL" id="EFJ34099.1"/>
    </source>
</evidence>
<evidence type="ECO:0000256" key="3">
    <source>
        <dbReference type="ARBA" id="ARBA00022741"/>
    </source>
</evidence>
<dbReference type="NCBIfam" id="TIGR01359">
    <property type="entry name" value="UMP_CMP_kin_fam"/>
    <property type="match status" value="1"/>
</dbReference>
<comment type="subcellular location">
    <subcellularLocation>
        <location evidence="9">Cytoplasm</location>
    </subcellularLocation>
    <subcellularLocation>
        <location evidence="9">Nucleus</location>
    </subcellularLocation>
</comment>
<proteinExistence type="inferred from homology"/>
<comment type="catalytic activity">
    <reaction evidence="9">
        <text>CMP + ATP = CDP + ADP</text>
        <dbReference type="Rhea" id="RHEA:11600"/>
        <dbReference type="ChEBI" id="CHEBI:30616"/>
        <dbReference type="ChEBI" id="CHEBI:58069"/>
        <dbReference type="ChEBI" id="CHEBI:60377"/>
        <dbReference type="ChEBI" id="CHEBI:456216"/>
        <dbReference type="EC" id="2.7.4.14"/>
    </reaction>
</comment>
<dbReference type="eggNOG" id="KOG3079">
    <property type="taxonomic scope" value="Eukaryota"/>
</dbReference>
<keyword evidence="5 9" id="KW-0067">ATP-binding</keyword>
<dbReference type="InterPro" id="IPR000850">
    <property type="entry name" value="Adenylat/UMP-CMP_kin"/>
</dbReference>
<dbReference type="PROSITE" id="PS00113">
    <property type="entry name" value="ADENYLATE_KINASE"/>
    <property type="match status" value="1"/>
</dbReference>
<dbReference type="Gramene" id="EFJ34099">
    <property type="protein sequence ID" value="EFJ34099"/>
    <property type="gene ID" value="SELMODRAFT_270489"/>
</dbReference>
<comment type="cofactor">
    <cofactor evidence="9">
        <name>Mg(2+)</name>
        <dbReference type="ChEBI" id="CHEBI:18420"/>
    </cofactor>
    <text evidence="9">Binds 1 Mg(2+) ion per monomer.</text>
</comment>
<comment type="function">
    <text evidence="9">Catalyzes the phosphorylation of pyrimidine nucleoside monophosphates at the expense of ATP. Plays an important role in de novo pyrimidine nucleotide biosynthesis. Has preference for UMP and CMP as phosphate acceptors.</text>
</comment>
<evidence type="ECO:0000256" key="1">
    <source>
        <dbReference type="ARBA" id="ARBA00022490"/>
    </source>
</evidence>
<evidence type="ECO:0000256" key="7">
    <source>
        <dbReference type="ARBA" id="ARBA00023242"/>
    </source>
</evidence>
<dbReference type="CDD" id="cd01428">
    <property type="entry name" value="ADK"/>
    <property type="match status" value="1"/>
</dbReference>
<dbReference type="FunCoup" id="D8R2N7">
    <property type="interactions" value="3563"/>
</dbReference>
<comment type="caution">
    <text evidence="9">Lacks conserved residue(s) required for the propagation of feature annotation.</text>
</comment>
<dbReference type="GO" id="GO:0033862">
    <property type="term" value="F:UMP kinase activity"/>
    <property type="evidence" value="ECO:0000318"/>
    <property type="project" value="GO_Central"/>
</dbReference>
<feature type="binding site" evidence="9">
    <location>
        <position position="154"/>
    </location>
    <ligand>
        <name>a ribonucleoside 5'-phosphate</name>
        <dbReference type="ChEBI" id="CHEBI:58043"/>
    </ligand>
</feature>
<feature type="binding site" evidence="9">
    <location>
        <begin position="111"/>
        <end position="114"/>
    </location>
    <ligand>
        <name>a ribonucleoside 5'-phosphate</name>
        <dbReference type="ChEBI" id="CHEBI:58043"/>
    </ligand>
</feature>
<name>D8R2N7_SELML</name>
<feature type="binding site" evidence="9">
    <location>
        <begin position="37"/>
        <end position="42"/>
    </location>
    <ligand>
        <name>ATP</name>
        <dbReference type="ChEBI" id="CHEBI:30616"/>
    </ligand>
</feature>
<dbReference type="GO" id="GO:0005524">
    <property type="term" value="F:ATP binding"/>
    <property type="evidence" value="ECO:0007669"/>
    <property type="project" value="UniProtKB-KW"/>
</dbReference>
<dbReference type="PANTHER" id="PTHR23359">
    <property type="entry name" value="NUCLEOTIDE KINASE"/>
    <property type="match status" value="1"/>
</dbReference>
<dbReference type="HAMAP" id="MF_03172">
    <property type="entry name" value="Adenylate_kinase_UMP_CMP_kin"/>
    <property type="match status" value="1"/>
</dbReference>
<keyword evidence="3 9" id="KW-0547">Nucleotide-binding</keyword>
<comment type="catalytic activity">
    <reaction evidence="9">
        <text>dCMP + ATP = dCDP + ADP</text>
        <dbReference type="Rhea" id="RHEA:25094"/>
        <dbReference type="ChEBI" id="CHEBI:30616"/>
        <dbReference type="ChEBI" id="CHEBI:57566"/>
        <dbReference type="ChEBI" id="CHEBI:58593"/>
        <dbReference type="ChEBI" id="CHEBI:456216"/>
        <dbReference type="EC" id="2.7.4.14"/>
    </reaction>
</comment>
<feature type="binding site" evidence="9">
    <location>
        <position position="63"/>
    </location>
    <ligand>
        <name>a ribonucleoside 5'-phosphate</name>
        <dbReference type="ChEBI" id="CHEBI:58043"/>
    </ligand>
</feature>
<feature type="binding site" evidence="9">
    <location>
        <position position="118"/>
    </location>
    <ligand>
        <name>CMP</name>
        <dbReference type="ChEBI" id="CHEBI:60377"/>
    </ligand>
</feature>
<dbReference type="GO" id="GO:0005737">
    <property type="term" value="C:cytoplasm"/>
    <property type="evidence" value="ECO:0000318"/>
    <property type="project" value="GO_Central"/>
</dbReference>
<dbReference type="SUPFAM" id="SSF52540">
    <property type="entry name" value="P-loop containing nucleoside triphosphate hydrolases"/>
    <property type="match status" value="1"/>
</dbReference>
<feature type="binding site" evidence="9">
    <location>
        <position position="165"/>
    </location>
    <ligand>
        <name>a ribonucleoside 5'-phosphate</name>
        <dbReference type="ChEBI" id="CHEBI:58043"/>
    </ligand>
</feature>
<evidence type="ECO:0000256" key="5">
    <source>
        <dbReference type="ARBA" id="ARBA00022840"/>
    </source>
</evidence>
<dbReference type="GO" id="GO:0006207">
    <property type="term" value="P:'de novo' pyrimidine nucleobase biosynthetic process"/>
    <property type="evidence" value="ECO:0007669"/>
    <property type="project" value="InterPro"/>
</dbReference>
<dbReference type="OrthoDB" id="442176at2759"/>
<dbReference type="HOGENOM" id="CLU_032354_0_1_1"/>
<evidence type="ECO:0000256" key="4">
    <source>
        <dbReference type="ARBA" id="ARBA00022777"/>
    </source>
</evidence>
<accession>D8R2N7</accession>
<comment type="subunit">
    <text evidence="9">Monomer.</text>
</comment>
<dbReference type="InterPro" id="IPR006266">
    <property type="entry name" value="UMP_CMP_kinase"/>
</dbReference>
<dbReference type="OMA" id="MENWIAL"/>
<evidence type="ECO:0000256" key="8">
    <source>
        <dbReference type="ARBA" id="ARBA00048116"/>
    </source>
</evidence>
<reference evidence="10 11" key="1">
    <citation type="journal article" date="2011" name="Science">
        <title>The Selaginella genome identifies genetic changes associated with the evolution of vascular plants.</title>
        <authorList>
            <person name="Banks J.A."/>
            <person name="Nishiyama T."/>
            <person name="Hasebe M."/>
            <person name="Bowman J.L."/>
            <person name="Gribskov M."/>
            <person name="dePamphilis C."/>
            <person name="Albert V.A."/>
            <person name="Aono N."/>
            <person name="Aoyama T."/>
            <person name="Ambrose B.A."/>
            <person name="Ashton N.W."/>
            <person name="Axtell M.J."/>
            <person name="Barker E."/>
            <person name="Barker M.S."/>
            <person name="Bennetzen J.L."/>
            <person name="Bonawitz N.D."/>
            <person name="Chapple C."/>
            <person name="Cheng C."/>
            <person name="Correa L.G."/>
            <person name="Dacre M."/>
            <person name="DeBarry J."/>
            <person name="Dreyer I."/>
            <person name="Elias M."/>
            <person name="Engstrom E.M."/>
            <person name="Estelle M."/>
            <person name="Feng L."/>
            <person name="Finet C."/>
            <person name="Floyd S.K."/>
            <person name="Frommer W.B."/>
            <person name="Fujita T."/>
            <person name="Gramzow L."/>
            <person name="Gutensohn M."/>
            <person name="Harholt J."/>
            <person name="Hattori M."/>
            <person name="Heyl A."/>
            <person name="Hirai T."/>
            <person name="Hiwatashi Y."/>
            <person name="Ishikawa M."/>
            <person name="Iwata M."/>
            <person name="Karol K.G."/>
            <person name="Koehler B."/>
            <person name="Kolukisaoglu U."/>
            <person name="Kubo M."/>
            <person name="Kurata T."/>
            <person name="Lalonde S."/>
            <person name="Li K."/>
            <person name="Li Y."/>
            <person name="Litt A."/>
            <person name="Lyons E."/>
            <person name="Manning G."/>
            <person name="Maruyama T."/>
            <person name="Michael T.P."/>
            <person name="Mikami K."/>
            <person name="Miyazaki S."/>
            <person name="Morinaga S."/>
            <person name="Murata T."/>
            <person name="Mueller-Roeber B."/>
            <person name="Nelson D.R."/>
            <person name="Obara M."/>
            <person name="Oguri Y."/>
            <person name="Olmstead R.G."/>
            <person name="Onodera N."/>
            <person name="Petersen B.L."/>
            <person name="Pils B."/>
            <person name="Prigge M."/>
            <person name="Rensing S.A."/>
            <person name="Riano-Pachon D.M."/>
            <person name="Roberts A.W."/>
            <person name="Sato Y."/>
            <person name="Scheller H.V."/>
            <person name="Schulz B."/>
            <person name="Schulz C."/>
            <person name="Shakirov E.V."/>
            <person name="Shibagaki N."/>
            <person name="Shinohara N."/>
            <person name="Shippen D.E."/>
            <person name="Soerensen I."/>
            <person name="Sotooka R."/>
            <person name="Sugimoto N."/>
            <person name="Sugita M."/>
            <person name="Sumikawa N."/>
            <person name="Tanurdzic M."/>
            <person name="Theissen G."/>
            <person name="Ulvskov P."/>
            <person name="Wakazuki S."/>
            <person name="Weng J.K."/>
            <person name="Willats W.W."/>
            <person name="Wipf D."/>
            <person name="Wolf P.G."/>
            <person name="Yang L."/>
            <person name="Zimmer A.D."/>
            <person name="Zhu Q."/>
            <person name="Mitros T."/>
            <person name="Hellsten U."/>
            <person name="Loque D."/>
            <person name="Otillar R."/>
            <person name="Salamov A."/>
            <person name="Schmutz J."/>
            <person name="Shapiro H."/>
            <person name="Lindquist E."/>
            <person name="Lucas S."/>
            <person name="Rokhsar D."/>
            <person name="Grigoriev I.V."/>
        </authorList>
    </citation>
    <scope>NUCLEOTIDE SEQUENCE [LARGE SCALE GENOMIC DNA]</scope>
</reference>
<dbReference type="InterPro" id="IPR033690">
    <property type="entry name" value="Adenylat_kinase_CS"/>
</dbReference>
<dbReference type="GO" id="GO:0046705">
    <property type="term" value="P:CDP biosynthetic process"/>
    <property type="evidence" value="ECO:0000318"/>
    <property type="project" value="GO_Central"/>
</dbReference>
<dbReference type="InterPro" id="IPR027417">
    <property type="entry name" value="P-loop_NTPase"/>
</dbReference>
<dbReference type="AlphaFoldDB" id="D8R2N7"/>
<comment type="similarity">
    <text evidence="9">Belongs to the adenylate kinase family. UMP-CMP kinase subfamily.</text>
</comment>
<organism evidence="11">
    <name type="scientific">Selaginella moellendorffii</name>
    <name type="common">Spikemoss</name>
    <dbReference type="NCBI Taxonomy" id="88036"/>
    <lineage>
        <taxon>Eukaryota</taxon>
        <taxon>Viridiplantae</taxon>
        <taxon>Streptophyta</taxon>
        <taxon>Embryophyta</taxon>
        <taxon>Tracheophyta</taxon>
        <taxon>Lycopodiopsida</taxon>
        <taxon>Selaginellales</taxon>
        <taxon>Selaginellaceae</taxon>
        <taxon>Selaginella</taxon>
    </lineage>
</organism>
<dbReference type="GO" id="GO:0006225">
    <property type="term" value="P:UDP biosynthetic process"/>
    <property type="evidence" value="ECO:0000318"/>
    <property type="project" value="GO_Central"/>
</dbReference>
<evidence type="ECO:0000313" key="11">
    <source>
        <dbReference type="Proteomes" id="UP000001514"/>
    </source>
</evidence>
<keyword evidence="1 9" id="KW-0963">Cytoplasm</keyword>
<keyword evidence="7 9" id="KW-0539">Nucleus</keyword>
<dbReference type="InParanoid" id="D8R2N7"/>
<keyword evidence="6 9" id="KW-0665">Pyrimidine biosynthesis</keyword>
<feature type="binding site" evidence="9">
    <location>
        <position position="150"/>
    </location>
    <ligand>
        <name>ATP</name>
        <dbReference type="ChEBI" id="CHEBI:30616"/>
    </ligand>
</feature>
<comment type="catalytic activity">
    <reaction evidence="8 9">
        <text>UMP + ATP = UDP + ADP</text>
        <dbReference type="Rhea" id="RHEA:24400"/>
        <dbReference type="ChEBI" id="CHEBI:30616"/>
        <dbReference type="ChEBI" id="CHEBI:57865"/>
        <dbReference type="ChEBI" id="CHEBI:58223"/>
        <dbReference type="ChEBI" id="CHEBI:456216"/>
        <dbReference type="EC" id="2.7.4.14"/>
    </reaction>
</comment>
<dbReference type="GO" id="GO:0036431">
    <property type="term" value="F:dCMP kinase activity"/>
    <property type="evidence" value="ECO:0007669"/>
    <property type="project" value="RHEA"/>
</dbReference>
<evidence type="ECO:0000256" key="6">
    <source>
        <dbReference type="ARBA" id="ARBA00022975"/>
    </source>
</evidence>
<dbReference type="STRING" id="88036.D8R2N7"/>
<comment type="domain">
    <text evidence="9">Consists of three domains, a large central CORE domain and two small peripheral domains, NMPbind and LID, which undergo movements during catalysis. The LID domain closes over the site of phosphoryl transfer upon ATP binding. Assembling and dissambling the active center during each catalytic cycle provides an effective means to prevent ATP hydrolysis.</text>
</comment>
<dbReference type="GO" id="GO:0036430">
    <property type="term" value="F:CMP kinase activity"/>
    <property type="evidence" value="ECO:0007669"/>
    <property type="project" value="RHEA"/>
</dbReference>
<keyword evidence="4 9" id="KW-0418">Kinase</keyword>
<keyword evidence="2 9" id="KW-0808">Transferase</keyword>
<dbReference type="FunFam" id="3.40.50.300:FF:000315">
    <property type="entry name" value="Adenylate kinase 1"/>
    <property type="match status" value="1"/>
</dbReference>
<dbReference type="Pfam" id="PF00406">
    <property type="entry name" value="ADK"/>
    <property type="match status" value="1"/>
</dbReference>
<gene>
    <name evidence="10" type="ORF">SELMODRAFT_270489</name>
</gene>
<dbReference type="PRINTS" id="PR00094">
    <property type="entry name" value="ADENYLTKNASE"/>
</dbReference>
<dbReference type="Gene3D" id="3.40.50.300">
    <property type="entry name" value="P-loop containing nucleotide triphosphate hydrolases"/>
    <property type="match status" value="1"/>
</dbReference>
<sequence length="221" mass="24422">MALTAEVATPAPPTLATEDGTKQLIDPKVIFVLGGPGSGKGTQCAKIVEKFGFVHLSAGDLLRAEINSGSANGTMIQNMIQEGKIVPSEVTVKLLQKAMAESGKDKFLIDGFPRNQENRAAFEAVTGIEPEFILFFDCPQEEMEVRLLGRNQGRSDDNIETIRKRFKVFVESSLPVVDHYDKKGKVRKVNAVKTKEEVFESIETLFQKFQHRSVMQHVNAA</sequence>
<protein>
    <recommendedName>
        <fullName evidence="9">UMP-CMP kinase</fullName>
        <ecNumber evidence="9">2.7.4.14</ecNumber>
    </recommendedName>
    <alternativeName>
        <fullName evidence="9">Deoxycytidylate kinase</fullName>
        <shortName evidence="9">CK</shortName>
        <shortName evidence="9">dCMP kinase</shortName>
    </alternativeName>
    <alternativeName>
        <fullName evidence="9">Uridine monophosphate/cytidine monophosphate kinase</fullName>
        <shortName evidence="9">UMP/CMP kinase</shortName>
        <shortName evidence="9">UMP/CMPK</shortName>
    </alternativeName>
</protein>
<dbReference type="GO" id="GO:0005634">
    <property type="term" value="C:nucleus"/>
    <property type="evidence" value="ECO:0000318"/>
    <property type="project" value="GO_Central"/>
</dbReference>
<feature type="binding site" evidence="9">
    <location>
        <begin position="84"/>
        <end position="86"/>
    </location>
    <ligand>
        <name>a ribonucleoside 5'-phosphate</name>
        <dbReference type="ChEBI" id="CHEBI:58043"/>
    </ligand>
</feature>
<evidence type="ECO:0000256" key="9">
    <source>
        <dbReference type="HAMAP-Rule" id="MF_03172"/>
    </source>
</evidence>
<evidence type="ECO:0000256" key="2">
    <source>
        <dbReference type="ARBA" id="ARBA00022679"/>
    </source>
</evidence>
<keyword evidence="11" id="KW-1185">Reference proteome</keyword>